<protein>
    <submittedName>
        <fullName evidence="1">Uncharacterized protein</fullName>
    </submittedName>
</protein>
<evidence type="ECO:0000313" key="1">
    <source>
        <dbReference type="EMBL" id="GGJ06425.1"/>
    </source>
</evidence>
<organism evidence="1 2">
    <name type="scientific">Halopseudomonas pertucinogena</name>
    <dbReference type="NCBI Taxonomy" id="86175"/>
    <lineage>
        <taxon>Bacteria</taxon>
        <taxon>Pseudomonadati</taxon>
        <taxon>Pseudomonadota</taxon>
        <taxon>Gammaproteobacteria</taxon>
        <taxon>Pseudomonadales</taxon>
        <taxon>Pseudomonadaceae</taxon>
        <taxon>Halopseudomonas</taxon>
    </lineage>
</organism>
<proteinExistence type="predicted"/>
<dbReference type="RefSeq" id="WP_188636919.1">
    <property type="nucleotide sequence ID" value="NZ_BMNN01000006.1"/>
</dbReference>
<reference evidence="2" key="1">
    <citation type="journal article" date="2019" name="Int. J. Syst. Evol. Microbiol.">
        <title>The Global Catalogue of Microorganisms (GCM) 10K type strain sequencing project: providing services to taxonomists for standard genome sequencing and annotation.</title>
        <authorList>
            <consortium name="The Broad Institute Genomics Platform"/>
            <consortium name="The Broad Institute Genome Sequencing Center for Infectious Disease"/>
            <person name="Wu L."/>
            <person name="Ma J."/>
        </authorList>
    </citation>
    <scope>NUCLEOTIDE SEQUENCE [LARGE SCALE GENOMIC DNA]</scope>
    <source>
        <strain evidence="2">JCM 11590</strain>
    </source>
</reference>
<sequence length="196" mass="22008">MRLTTARAAWHDSSYVMTRGGLSGLADRARLGVAVQTTSRGNTADHAVHAALAGMIQSVIAKLHPQIRVFGEFMYSALQDDAIREAAEDVVFAATMSKAKRMTEAKRERAFYVVKGVMHRYRYMHQGGQSANPDPLAKPEAFRAWLFDEYGVRLESMQWAREWDEFIDNCFACCEELDRRALSPVAAVIYEAKEVA</sequence>
<name>A0ABQ2CRQ3_9GAMM</name>
<evidence type="ECO:0000313" key="2">
    <source>
        <dbReference type="Proteomes" id="UP000633263"/>
    </source>
</evidence>
<gene>
    <name evidence="1" type="ORF">GCM10009083_24270</name>
</gene>
<dbReference type="Proteomes" id="UP000633263">
    <property type="component" value="Unassembled WGS sequence"/>
</dbReference>
<dbReference type="EMBL" id="BMNN01000006">
    <property type="protein sequence ID" value="GGJ06425.1"/>
    <property type="molecule type" value="Genomic_DNA"/>
</dbReference>
<accession>A0ABQ2CRQ3</accession>
<comment type="caution">
    <text evidence="1">The sequence shown here is derived from an EMBL/GenBank/DDBJ whole genome shotgun (WGS) entry which is preliminary data.</text>
</comment>
<keyword evidence="2" id="KW-1185">Reference proteome</keyword>